<evidence type="ECO:0000313" key="2">
    <source>
        <dbReference type="EMBL" id="MCT9810155.1"/>
    </source>
</evidence>
<protein>
    <submittedName>
        <fullName evidence="2">MarR family transcriptional regulator</fullName>
    </submittedName>
</protein>
<dbReference type="Pfam" id="PF01047">
    <property type="entry name" value="MarR"/>
    <property type="match status" value="1"/>
</dbReference>
<dbReference type="PANTHER" id="PTHR33164:SF43">
    <property type="entry name" value="HTH-TYPE TRANSCRIPTIONAL REPRESSOR YETL"/>
    <property type="match status" value="1"/>
</dbReference>
<reference evidence="2 3" key="1">
    <citation type="submission" date="2022-09" db="EMBL/GenBank/DDBJ databases">
        <title>Draft genome of isolate Be4.</title>
        <authorList>
            <person name="Sanchez-Castro I."/>
            <person name="Martinez-Rodriguez P."/>
            <person name="Descostes M."/>
            <person name="Merroun M."/>
        </authorList>
    </citation>
    <scope>NUCLEOTIDE SEQUENCE [LARGE SCALE GENOMIC DNA]</scope>
    <source>
        <strain evidence="2 3">Be4</strain>
    </source>
</reference>
<sequence length="193" mass="21723">MTKKNPKIPPLPMLDDERIGHEARAVADDHIDLKIWLRLLACSTQIQQQINQLLRARFSTTLARFDYLAQLERHPDGLRMNALSRYLMVTGGNITGLTDQLTKEGLVTRMPDPEDRRSFRVALTPKGHSEFMAMAAEHEAWLTGMFDGLGPGDKDQLYDQLGRLRVQLAQNQAALQAAAPITTPSPRRKSTHD</sequence>
<proteinExistence type="predicted"/>
<evidence type="ECO:0000259" key="1">
    <source>
        <dbReference type="PROSITE" id="PS50995"/>
    </source>
</evidence>
<dbReference type="SMART" id="SM00347">
    <property type="entry name" value="HTH_MARR"/>
    <property type="match status" value="1"/>
</dbReference>
<dbReference type="EMBL" id="JAODYH010000003">
    <property type="protein sequence ID" value="MCT9810155.1"/>
    <property type="molecule type" value="Genomic_DNA"/>
</dbReference>
<dbReference type="SUPFAM" id="SSF46785">
    <property type="entry name" value="Winged helix' DNA-binding domain"/>
    <property type="match status" value="1"/>
</dbReference>
<dbReference type="InterPro" id="IPR000835">
    <property type="entry name" value="HTH_MarR-typ"/>
</dbReference>
<keyword evidence="3" id="KW-1185">Reference proteome</keyword>
<dbReference type="PANTHER" id="PTHR33164">
    <property type="entry name" value="TRANSCRIPTIONAL REGULATOR, MARR FAMILY"/>
    <property type="match status" value="1"/>
</dbReference>
<organism evidence="2 3">
    <name type="scientific">Acidovorax bellezanensis</name>
    <dbReference type="NCBI Taxonomy" id="2976702"/>
    <lineage>
        <taxon>Bacteria</taxon>
        <taxon>Pseudomonadati</taxon>
        <taxon>Pseudomonadota</taxon>
        <taxon>Betaproteobacteria</taxon>
        <taxon>Burkholderiales</taxon>
        <taxon>Comamonadaceae</taxon>
        <taxon>Acidovorax</taxon>
    </lineage>
</organism>
<comment type="caution">
    <text evidence="2">The sequence shown here is derived from an EMBL/GenBank/DDBJ whole genome shotgun (WGS) entry which is preliminary data.</text>
</comment>
<gene>
    <name evidence="2" type="ORF">N0K08_05895</name>
</gene>
<evidence type="ECO:0000313" key="3">
    <source>
        <dbReference type="Proteomes" id="UP001525968"/>
    </source>
</evidence>
<dbReference type="Gene3D" id="1.10.10.10">
    <property type="entry name" value="Winged helix-like DNA-binding domain superfamily/Winged helix DNA-binding domain"/>
    <property type="match status" value="1"/>
</dbReference>
<dbReference type="RefSeq" id="WP_261499147.1">
    <property type="nucleotide sequence ID" value="NZ_JAODYH010000003.1"/>
</dbReference>
<name>A0ABT2PIU9_9BURK</name>
<dbReference type="PROSITE" id="PS50995">
    <property type="entry name" value="HTH_MARR_2"/>
    <property type="match status" value="1"/>
</dbReference>
<dbReference type="InterPro" id="IPR039422">
    <property type="entry name" value="MarR/SlyA-like"/>
</dbReference>
<feature type="domain" description="HTH marR-type" evidence="1">
    <location>
        <begin position="32"/>
        <end position="166"/>
    </location>
</feature>
<dbReference type="Proteomes" id="UP001525968">
    <property type="component" value="Unassembled WGS sequence"/>
</dbReference>
<dbReference type="InterPro" id="IPR036388">
    <property type="entry name" value="WH-like_DNA-bd_sf"/>
</dbReference>
<accession>A0ABT2PIU9</accession>
<dbReference type="InterPro" id="IPR036390">
    <property type="entry name" value="WH_DNA-bd_sf"/>
</dbReference>